<evidence type="ECO:0000256" key="10">
    <source>
        <dbReference type="SAM" id="Phobius"/>
    </source>
</evidence>
<feature type="transmembrane region" description="Helical" evidence="10">
    <location>
        <begin position="548"/>
        <end position="568"/>
    </location>
</feature>
<keyword evidence="4 10" id="KW-0812">Transmembrane</keyword>
<evidence type="ECO:0000256" key="7">
    <source>
        <dbReference type="ARBA" id="ARBA00022989"/>
    </source>
</evidence>
<protein>
    <submittedName>
        <fullName evidence="12">Solute carrier family 15 member 5</fullName>
    </submittedName>
</protein>
<dbReference type="Pfam" id="PF00854">
    <property type="entry name" value="PTR2"/>
    <property type="match status" value="1"/>
</dbReference>
<evidence type="ECO:0000313" key="13">
    <source>
        <dbReference type="Proteomes" id="UP000830375"/>
    </source>
</evidence>
<evidence type="ECO:0000256" key="5">
    <source>
        <dbReference type="ARBA" id="ARBA00022847"/>
    </source>
</evidence>
<keyword evidence="5" id="KW-0813">Transport</keyword>
<keyword evidence="6" id="KW-0571">Peptide transport</keyword>
<feature type="transmembrane region" description="Helical" evidence="10">
    <location>
        <begin position="299"/>
        <end position="319"/>
    </location>
</feature>
<feature type="transmembrane region" description="Helical" evidence="10">
    <location>
        <begin position="462"/>
        <end position="481"/>
    </location>
</feature>
<feature type="transmembrane region" description="Helical" evidence="10">
    <location>
        <begin position="231"/>
        <end position="251"/>
    </location>
</feature>
<sequence>MATKLWPHSPMRHTESVFSLLSAFLSLFSIALPALSSIHAQSAPPIRPETDEVQYTSEEEHFVSITQKPQSGDTAKISRSSMLPVDAFDTHNGHWDHGICTSSYHSGTVSKPKERKKLQVIVCVLFVELFERFTFFGIVCNMILFCTIKLGYSSYQAAMVNTCFVGASVLTPVLVGWFAETCLGRTTVLCFCALLHFFGTALLPVVAFPFEDFYINTHNIVHRLEPHEQHILFYTALVAVALGIGGIRAILCPMAAYHLQGCDQHKLLSFFNWFYWLVNLNSTIVFLGIAYIQQSVAKNLCFLIPFTSVLLALIAIHMVRNKLTFRPKKASSLLTTLGVFLNSLKMCCLHYRHLSGDVANWLDRAKENNGGCYSETSVENVKILVKLFPLFGLQLLYRACITQIPSGYYLQTMHSNLKLNGFLLPVAVMKVISILPVLILAPLLELLNTCYQSPKKILPSPATFITMGHACAALSALLAGISEIHRKDYPQVEQTLSGKVLHVSSMTCFQLTPQYVLLGVAEAFVTPACSLISFCLTPSNLRGVSLHFLTLSYGGGCFLGAFLIHFLYFVSGGNFYPNNLSNGNMERFFFTLATLMAINTLVFWRISQRYADLSVELSSGVGQSILYEKLLQYKTCLRFYDTLDRSDTMTSMETQEIRLRCYGLASVSLNMDLPEPIRRRLGDFSRTVFVDQNRIQPSAEEHADFLNQNKDVVSSLPLQMSLYFNMWFFPFWWISEVVMLQLKYPALADYYKFILITILILMTLIEAIRLYLGNVGNLQEKVPELAGFWLLTLLLQFPLILFQLFNEAVLIQPLERGVHIILALFIFAEALFGFVALRAMVRHTESRFHLRQFDGVQDLRT</sequence>
<comment type="caution">
    <text evidence="12">The sequence shown here is derived from an EMBL/GenBank/DDBJ whole genome shotgun (WGS) entry which is preliminary data.</text>
</comment>
<feature type="transmembrane region" description="Helical" evidence="10">
    <location>
        <begin position="588"/>
        <end position="606"/>
    </location>
</feature>
<dbReference type="PANTHER" id="PTHR11654">
    <property type="entry name" value="OLIGOPEPTIDE TRANSPORTER-RELATED"/>
    <property type="match status" value="1"/>
</dbReference>
<evidence type="ECO:0000313" key="12">
    <source>
        <dbReference type="EMBL" id="KAI2648300.1"/>
    </source>
</evidence>
<reference evidence="12 13" key="1">
    <citation type="submission" date="2022-01" db="EMBL/GenBank/DDBJ databases">
        <title>A high-quality chromosome-level genome assembly of rohu carp, Labeo rohita.</title>
        <authorList>
            <person name="Arick M.A. II"/>
            <person name="Hsu C.-Y."/>
            <person name="Magbanua Z."/>
            <person name="Pechanova O."/>
            <person name="Grover C."/>
            <person name="Miller E."/>
            <person name="Thrash A."/>
            <person name="Ezzel L."/>
            <person name="Alam S."/>
            <person name="Benzie J."/>
            <person name="Hamilton M."/>
            <person name="Karsi A."/>
            <person name="Lawrence M.L."/>
            <person name="Peterson D.G."/>
        </authorList>
    </citation>
    <scope>NUCLEOTIDE SEQUENCE [LARGE SCALE GENOMIC DNA]</scope>
    <source>
        <strain evidence="13">BAU-BD-2019</strain>
        <tissue evidence="12">Blood</tissue>
    </source>
</reference>
<keyword evidence="6" id="KW-0653">Protein transport</keyword>
<feature type="transmembrane region" description="Helical" evidence="10">
    <location>
        <begin position="722"/>
        <end position="744"/>
    </location>
</feature>
<gene>
    <name evidence="12" type="ORF">H4Q32_018360</name>
</gene>
<comment type="similarity">
    <text evidence="3">Belongs to the major facilitator superfamily. Proton-dependent oligopeptide transporter (POT/PTR) (TC 2.A.17) family.</text>
</comment>
<evidence type="ECO:0000256" key="8">
    <source>
        <dbReference type="ARBA" id="ARBA00023136"/>
    </source>
</evidence>
<name>A0ABQ8LD29_LABRO</name>
<dbReference type="Proteomes" id="UP000830375">
    <property type="component" value="Unassembled WGS sequence"/>
</dbReference>
<feature type="transmembrane region" description="Helical" evidence="10">
    <location>
        <begin position="422"/>
        <end position="441"/>
    </location>
</feature>
<evidence type="ECO:0000256" key="2">
    <source>
        <dbReference type="ARBA" id="ARBA00004141"/>
    </source>
</evidence>
<keyword evidence="5" id="KW-0769">Symport</keyword>
<feature type="signal peptide" evidence="11">
    <location>
        <begin position="1"/>
        <end position="36"/>
    </location>
</feature>
<feature type="chain" id="PRO_5046144119" evidence="11">
    <location>
        <begin position="37"/>
        <end position="861"/>
    </location>
</feature>
<dbReference type="SUPFAM" id="SSF103473">
    <property type="entry name" value="MFS general substrate transporter"/>
    <property type="match status" value="1"/>
</dbReference>
<evidence type="ECO:0000256" key="1">
    <source>
        <dbReference type="ARBA" id="ARBA00004138"/>
    </source>
</evidence>
<feature type="transmembrane region" description="Helical" evidence="10">
    <location>
        <begin position="784"/>
        <end position="805"/>
    </location>
</feature>
<evidence type="ECO:0000256" key="3">
    <source>
        <dbReference type="ARBA" id="ARBA00005982"/>
    </source>
</evidence>
<comment type="subcellular location">
    <subcellularLocation>
        <location evidence="1">Cell projection</location>
        <location evidence="1">Cilium</location>
    </subcellularLocation>
    <subcellularLocation>
        <location evidence="2">Membrane</location>
        <topology evidence="2">Multi-pass membrane protein</topology>
    </subcellularLocation>
</comment>
<feature type="transmembrane region" description="Helical" evidence="10">
    <location>
        <begin position="750"/>
        <end position="772"/>
    </location>
</feature>
<dbReference type="Gene3D" id="1.20.1250.20">
    <property type="entry name" value="MFS general substrate transporter like domains"/>
    <property type="match status" value="1"/>
</dbReference>
<dbReference type="InterPro" id="IPR019184">
    <property type="entry name" value="Uncharacterised_TM-17"/>
</dbReference>
<evidence type="ECO:0000256" key="9">
    <source>
        <dbReference type="ARBA" id="ARBA00023273"/>
    </source>
</evidence>
<evidence type="ECO:0000256" key="6">
    <source>
        <dbReference type="ARBA" id="ARBA00022856"/>
    </source>
</evidence>
<dbReference type="Pfam" id="PF09799">
    <property type="entry name" value="Transmemb_17"/>
    <property type="match status" value="1"/>
</dbReference>
<feature type="transmembrane region" description="Helical" evidence="10">
    <location>
        <begin position="185"/>
        <end position="210"/>
    </location>
</feature>
<dbReference type="InterPro" id="IPR000109">
    <property type="entry name" value="POT_fam"/>
</dbReference>
<organism evidence="12 13">
    <name type="scientific">Labeo rohita</name>
    <name type="common">Indian major carp</name>
    <name type="synonym">Cyprinus rohita</name>
    <dbReference type="NCBI Taxonomy" id="84645"/>
    <lineage>
        <taxon>Eukaryota</taxon>
        <taxon>Metazoa</taxon>
        <taxon>Chordata</taxon>
        <taxon>Craniata</taxon>
        <taxon>Vertebrata</taxon>
        <taxon>Euteleostomi</taxon>
        <taxon>Actinopterygii</taxon>
        <taxon>Neopterygii</taxon>
        <taxon>Teleostei</taxon>
        <taxon>Ostariophysi</taxon>
        <taxon>Cypriniformes</taxon>
        <taxon>Cyprinidae</taxon>
        <taxon>Labeoninae</taxon>
        <taxon>Labeonini</taxon>
        <taxon>Labeo</taxon>
    </lineage>
</organism>
<proteinExistence type="inferred from homology"/>
<feature type="transmembrane region" description="Helical" evidence="10">
    <location>
        <begin position="273"/>
        <end position="292"/>
    </location>
</feature>
<keyword evidence="11" id="KW-0732">Signal</keyword>
<accession>A0ABQ8LD29</accession>
<feature type="transmembrane region" description="Helical" evidence="10">
    <location>
        <begin position="817"/>
        <end position="841"/>
    </location>
</feature>
<keyword evidence="9" id="KW-0966">Cell projection</keyword>
<dbReference type="EMBL" id="JACTAM010000025">
    <property type="protein sequence ID" value="KAI2648300.1"/>
    <property type="molecule type" value="Genomic_DNA"/>
</dbReference>
<keyword evidence="8 10" id="KW-0472">Membrane</keyword>
<evidence type="ECO:0000256" key="11">
    <source>
        <dbReference type="SAM" id="SignalP"/>
    </source>
</evidence>
<evidence type="ECO:0000256" key="4">
    <source>
        <dbReference type="ARBA" id="ARBA00022692"/>
    </source>
</evidence>
<dbReference type="InterPro" id="IPR036259">
    <property type="entry name" value="MFS_trans_sf"/>
</dbReference>
<keyword evidence="7 10" id="KW-1133">Transmembrane helix</keyword>
<feature type="transmembrane region" description="Helical" evidence="10">
    <location>
        <begin position="159"/>
        <end position="179"/>
    </location>
</feature>
<keyword evidence="13" id="KW-1185">Reference proteome</keyword>